<dbReference type="EMBL" id="PRLG01000018">
    <property type="protein sequence ID" value="PYY29294.1"/>
    <property type="molecule type" value="Genomic_DNA"/>
</dbReference>
<accession>A0A2W0CBD4</accession>
<dbReference type="InterPro" id="IPR020348">
    <property type="entry name" value="Uncharacterised_YvaD"/>
</dbReference>
<sequence length="138" mass="16386">MSRSLKTLFLLTDIGFILYWAVTWGSWIPKEYLYQDYTNPLLVAWNLSFLPLDLLISATGLYSLFLLRRSDQRSRMVALISLVLTFCSGLQAIAFWSFRGEFDWGWWVPNLYLMIYPLFYIPRLLRKEQPRSIMLKNT</sequence>
<keyword evidence="1" id="KW-0472">Membrane</keyword>
<dbReference type="OrthoDB" id="2469007at2"/>
<dbReference type="AlphaFoldDB" id="A0A2W0CBD4"/>
<comment type="caution">
    <text evidence="2">The sequence shown here is derived from an EMBL/GenBank/DDBJ whole genome shotgun (WGS) entry which is preliminary data.</text>
</comment>
<keyword evidence="1" id="KW-1133">Transmembrane helix</keyword>
<reference evidence="2 3" key="1">
    <citation type="submission" date="2018-01" db="EMBL/GenBank/DDBJ databases">
        <title>Genome sequence of the PGP bacterium Paenibacillus illinoisensis E3.</title>
        <authorList>
            <person name="Rolli E."/>
            <person name="Marasco R."/>
            <person name="Bessem C."/>
            <person name="Michoud G."/>
            <person name="Gaiarsa S."/>
            <person name="Borin S."/>
            <person name="Daffonchio D."/>
        </authorList>
    </citation>
    <scope>NUCLEOTIDE SEQUENCE [LARGE SCALE GENOMIC DNA]</scope>
    <source>
        <strain evidence="2 3">E3</strain>
    </source>
</reference>
<organism evidence="2 3">
    <name type="scientific">Paenibacillus illinoisensis</name>
    <dbReference type="NCBI Taxonomy" id="59845"/>
    <lineage>
        <taxon>Bacteria</taxon>
        <taxon>Bacillati</taxon>
        <taxon>Bacillota</taxon>
        <taxon>Bacilli</taxon>
        <taxon>Bacillales</taxon>
        <taxon>Paenibacillaceae</taxon>
        <taxon>Paenibacillus</taxon>
    </lineage>
</organism>
<gene>
    <name evidence="2" type="ORF">PIL02S_02243</name>
</gene>
<evidence type="ECO:0000313" key="3">
    <source>
        <dbReference type="Proteomes" id="UP000247459"/>
    </source>
</evidence>
<feature type="transmembrane region" description="Helical" evidence="1">
    <location>
        <begin position="7"/>
        <end position="27"/>
    </location>
</feature>
<evidence type="ECO:0000256" key="1">
    <source>
        <dbReference type="SAM" id="Phobius"/>
    </source>
</evidence>
<evidence type="ECO:0000313" key="2">
    <source>
        <dbReference type="EMBL" id="PYY29294.1"/>
    </source>
</evidence>
<proteinExistence type="predicted"/>
<feature type="transmembrane region" description="Helical" evidence="1">
    <location>
        <begin position="47"/>
        <end position="67"/>
    </location>
</feature>
<evidence type="ECO:0008006" key="4">
    <source>
        <dbReference type="Google" id="ProtNLM"/>
    </source>
</evidence>
<dbReference type="RefSeq" id="WP_110758464.1">
    <property type="nucleotide sequence ID" value="NZ_PRLG01000018.1"/>
</dbReference>
<keyword evidence="1" id="KW-0812">Transmembrane</keyword>
<feature type="transmembrane region" description="Helical" evidence="1">
    <location>
        <begin position="79"/>
        <end position="98"/>
    </location>
</feature>
<dbReference type="Proteomes" id="UP000247459">
    <property type="component" value="Unassembled WGS sequence"/>
</dbReference>
<name>A0A2W0CBD4_9BACL</name>
<feature type="transmembrane region" description="Helical" evidence="1">
    <location>
        <begin position="104"/>
        <end position="125"/>
    </location>
</feature>
<dbReference type="Pfam" id="PF17314">
    <property type="entry name" value="DUF5360"/>
    <property type="match status" value="1"/>
</dbReference>
<protein>
    <recommendedName>
        <fullName evidence="4">YvaD family protein</fullName>
    </recommendedName>
</protein>